<dbReference type="Pfam" id="PF01883">
    <property type="entry name" value="FeS_assembly_P"/>
    <property type="match status" value="1"/>
</dbReference>
<dbReference type="GO" id="GO:0016887">
    <property type="term" value="F:ATP hydrolysis activity"/>
    <property type="evidence" value="ECO:0007669"/>
    <property type="project" value="UniProtKB-UniRule"/>
</dbReference>
<comment type="similarity">
    <text evidence="6">Belongs to the Mrp/NBP35 ATP-binding proteins family.</text>
</comment>
<comment type="function">
    <text evidence="6">Binds and transfers iron-sulfur (Fe-S) clusters to target apoproteins. Can hydrolyze ATP.</text>
</comment>
<evidence type="ECO:0000256" key="1">
    <source>
        <dbReference type="ARBA" id="ARBA00022723"/>
    </source>
</evidence>
<evidence type="ECO:0000256" key="4">
    <source>
        <dbReference type="ARBA" id="ARBA00023004"/>
    </source>
</evidence>
<dbReference type="GO" id="GO:0005524">
    <property type="term" value="F:ATP binding"/>
    <property type="evidence" value="ECO:0007669"/>
    <property type="project" value="UniProtKB-UniRule"/>
</dbReference>
<dbReference type="GO" id="GO:0046872">
    <property type="term" value="F:metal ion binding"/>
    <property type="evidence" value="ECO:0007669"/>
    <property type="project" value="UniProtKB-KW"/>
</dbReference>
<dbReference type="InterPro" id="IPR027417">
    <property type="entry name" value="P-loop_NTPase"/>
</dbReference>
<dbReference type="InterPro" id="IPR044304">
    <property type="entry name" value="NUBPL-like"/>
</dbReference>
<evidence type="ECO:0000313" key="8">
    <source>
        <dbReference type="EMBL" id="GHM59552.1"/>
    </source>
</evidence>
<evidence type="ECO:0000313" key="9">
    <source>
        <dbReference type="Proteomes" id="UP000637906"/>
    </source>
</evidence>
<protein>
    <recommendedName>
        <fullName evidence="6">Iron-sulfur cluster carrier protein</fullName>
    </recommendedName>
</protein>
<gene>
    <name evidence="8" type="primary">mrp</name>
    <name evidence="8" type="ORF">sL5_05450</name>
</gene>
<dbReference type="GO" id="GO:0016226">
    <property type="term" value="P:iron-sulfur cluster assembly"/>
    <property type="evidence" value="ECO:0007669"/>
    <property type="project" value="InterPro"/>
</dbReference>
<proteinExistence type="inferred from homology"/>
<keyword evidence="2 6" id="KW-0547">Nucleotide-binding</keyword>
<organism evidence="8 9">
    <name type="scientific">Candidatus Mesenet longicola</name>
    <dbReference type="NCBI Taxonomy" id="1892558"/>
    <lineage>
        <taxon>Bacteria</taxon>
        <taxon>Pseudomonadati</taxon>
        <taxon>Pseudomonadota</taxon>
        <taxon>Alphaproteobacteria</taxon>
        <taxon>Rickettsiales</taxon>
        <taxon>Anaplasmataceae</taxon>
        <taxon>Candidatus Mesenet</taxon>
    </lineage>
</organism>
<keyword evidence="9" id="KW-1185">Reference proteome</keyword>
<comment type="subunit">
    <text evidence="6">Homodimer.</text>
</comment>
<dbReference type="SUPFAM" id="SSF117916">
    <property type="entry name" value="Fe-S cluster assembly (FSCA) domain-like"/>
    <property type="match status" value="1"/>
</dbReference>
<dbReference type="PANTHER" id="PTHR42961:SF2">
    <property type="entry name" value="IRON-SULFUR PROTEIN NUBPL"/>
    <property type="match status" value="1"/>
</dbReference>
<dbReference type="SUPFAM" id="SSF52540">
    <property type="entry name" value="P-loop containing nucleoside triphosphate hydrolases"/>
    <property type="match status" value="1"/>
</dbReference>
<dbReference type="Gene3D" id="3.40.50.300">
    <property type="entry name" value="P-loop containing nucleotide triphosphate hydrolases"/>
    <property type="match status" value="1"/>
</dbReference>
<evidence type="ECO:0000256" key="6">
    <source>
        <dbReference type="HAMAP-Rule" id="MF_02040"/>
    </source>
</evidence>
<dbReference type="Gene3D" id="3.30.300.130">
    <property type="entry name" value="Fe-S cluster assembly (FSCA)"/>
    <property type="match status" value="1"/>
</dbReference>
<keyword evidence="5 6" id="KW-0411">Iron-sulfur</keyword>
<dbReference type="EMBL" id="BNGU01000018">
    <property type="protein sequence ID" value="GHM59552.1"/>
    <property type="molecule type" value="Genomic_DNA"/>
</dbReference>
<name>A0A8J3MMV1_9RICK</name>
<evidence type="ECO:0000259" key="7">
    <source>
        <dbReference type="Pfam" id="PF01883"/>
    </source>
</evidence>
<evidence type="ECO:0000256" key="2">
    <source>
        <dbReference type="ARBA" id="ARBA00022741"/>
    </source>
</evidence>
<dbReference type="CDD" id="cd02037">
    <property type="entry name" value="Mrp_NBP35"/>
    <property type="match status" value="1"/>
</dbReference>
<accession>A0A8J3MMV1</accession>
<dbReference type="PANTHER" id="PTHR42961">
    <property type="entry name" value="IRON-SULFUR PROTEIN NUBPL"/>
    <property type="match status" value="1"/>
</dbReference>
<dbReference type="HAMAP" id="MF_02040">
    <property type="entry name" value="Mrp_NBP35"/>
    <property type="match status" value="1"/>
</dbReference>
<feature type="domain" description="MIP18 family-like" evidence="7">
    <location>
        <begin position="4"/>
        <end position="76"/>
    </location>
</feature>
<dbReference type="FunFam" id="3.40.50.300:FF:001119">
    <property type="entry name" value="Iron-sulfur cluster carrier protein"/>
    <property type="match status" value="1"/>
</dbReference>
<reference evidence="8 9" key="1">
    <citation type="journal article" date="2021" name="Microb. Ecol.">
        <title>Candidatus Mesenet longicola: Novel Endosymbionts of Brontispa longissima that Induce Cytoplasmic Incompatibility.</title>
        <authorList>
            <person name="Takano S."/>
            <person name="Gotoh Y."/>
            <person name="Hayashi T."/>
        </authorList>
    </citation>
    <scope>NUCLEOTIDE SEQUENCE [LARGE SCALE GENOMIC DNA]</scope>
    <source>
        <strain evidence="8">L5</strain>
    </source>
</reference>
<dbReference type="Proteomes" id="UP000637906">
    <property type="component" value="Unassembled WGS sequence"/>
</dbReference>
<evidence type="ECO:0000256" key="3">
    <source>
        <dbReference type="ARBA" id="ARBA00022840"/>
    </source>
</evidence>
<keyword evidence="6" id="KW-0378">Hydrolase</keyword>
<dbReference type="AlphaFoldDB" id="A0A8J3MMV1"/>
<dbReference type="InterPro" id="IPR019591">
    <property type="entry name" value="Mrp/NBP35_ATP-bd"/>
</dbReference>
<keyword evidence="3 6" id="KW-0067">ATP-binding</keyword>
<dbReference type="InterPro" id="IPR002744">
    <property type="entry name" value="MIP18-like"/>
</dbReference>
<evidence type="ECO:0000256" key="5">
    <source>
        <dbReference type="ARBA" id="ARBA00023014"/>
    </source>
</evidence>
<sequence>MVNEEEIKLSLRKVIDQDIGKDVVTLDMVSSIVIKEGHVGFVLQFLNREHAVKKANLKIECENVLKAVPDITKVTVVEAIVGTTSQKINNKISIEGVKNTIVVVSGKGGVGKSTVALNIAVSLLKLGYRSAIADVDIYGPSLPQMLGSQDLTPQIENKKMLPVERYGLQTMSIGYVIDKNRAVIWRGPMVTKALHNLLLGTKWQDVEYLIIDTPPGTGDVHLSLAEKFNLTGAIIVSTPQELALIDAKKAFDMLKKLNVPIIGIVENMSYFSYQGLQIHIFGENGAEKMAKELNIKFLGKIPLDPQICKESDSGLLPEALMKVYSDITEQILMKD</sequence>
<dbReference type="Pfam" id="PF10609">
    <property type="entry name" value="ParA"/>
    <property type="match status" value="1"/>
</dbReference>
<keyword evidence="4 6" id="KW-0408">Iron</keyword>
<dbReference type="GO" id="GO:0051539">
    <property type="term" value="F:4 iron, 4 sulfur cluster binding"/>
    <property type="evidence" value="ECO:0007669"/>
    <property type="project" value="TreeGrafter"/>
</dbReference>
<dbReference type="InterPro" id="IPR033756">
    <property type="entry name" value="YlxH/NBP35"/>
</dbReference>
<feature type="binding site" evidence="6">
    <location>
        <begin position="106"/>
        <end position="113"/>
    </location>
    <ligand>
        <name>ATP</name>
        <dbReference type="ChEBI" id="CHEBI:30616"/>
    </ligand>
</feature>
<dbReference type="GO" id="GO:0140663">
    <property type="term" value="F:ATP-dependent FeS chaperone activity"/>
    <property type="evidence" value="ECO:0007669"/>
    <property type="project" value="InterPro"/>
</dbReference>
<comment type="caution">
    <text evidence="8">The sequence shown here is derived from an EMBL/GenBank/DDBJ whole genome shotgun (WGS) entry which is preliminary data.</text>
</comment>
<keyword evidence="1 6" id="KW-0479">Metal-binding</keyword>
<dbReference type="InterPro" id="IPR034904">
    <property type="entry name" value="FSCA_dom_sf"/>
</dbReference>